<gene>
    <name evidence="1" type="ORF">R290704_105</name>
</gene>
<keyword evidence="2" id="KW-1185">Reference proteome</keyword>
<organism evidence="1 2">
    <name type="scientific">Cyanophage S-RIM50</name>
    <dbReference type="NCBI Taxonomy" id="687803"/>
    <lineage>
        <taxon>Viruses</taxon>
        <taxon>Duplodnaviria</taxon>
        <taxon>Heunggongvirae</taxon>
        <taxon>Uroviricota</taxon>
        <taxon>Caudoviricetes</taxon>
        <taxon>Pantevenvirales</taxon>
        <taxon>Kyanoviridae</taxon>
        <taxon>Neptunevirus</taxon>
        <taxon>Neptunevirus srim50</taxon>
    </lineage>
</organism>
<dbReference type="RefSeq" id="YP_009302186.1">
    <property type="nucleotide sequence ID" value="NC_031242.1"/>
</dbReference>
<proteinExistence type="predicted"/>
<sequence>MFSERIFSIGISKFKLNGLDNETLCEQVRYFATNPNNRSYGERDIGLSNPHLKLLTDTILEQSQKITNSILANPNVKVTCFPKRIWGNYNLNGDICIPHVHRDSFLSAVYYPKASEDSRLHFQSPFTDALLSHIPISTSETYDEFNSAYHQIHVETGMLVIFPANLLHFVPPTPGERYSIVYDIGVSHEHV</sequence>
<dbReference type="Gene3D" id="2.60.120.620">
    <property type="entry name" value="q2cbj1_9rhob like domain"/>
    <property type="match status" value="1"/>
</dbReference>
<dbReference type="Pfam" id="PF13759">
    <property type="entry name" value="2OG-FeII_Oxy_5"/>
    <property type="match status" value="1"/>
</dbReference>
<evidence type="ECO:0008006" key="3">
    <source>
        <dbReference type="Google" id="ProtNLM"/>
    </source>
</evidence>
<accession>A0A127KLG5</accession>
<dbReference type="EMBL" id="KU594605">
    <property type="protein sequence ID" value="AMO42887.1"/>
    <property type="molecule type" value="Genomic_DNA"/>
</dbReference>
<protein>
    <recommendedName>
        <fullName evidence="3">2OG-Fe(II) oxygenase</fullName>
    </recommendedName>
</protein>
<reference evidence="1 2" key="1">
    <citation type="submission" date="2016-01" db="EMBL/GenBank/DDBJ databases">
        <title>The genomic content and context of auxiliary metabolic genes in marine cyanophages.</title>
        <authorList>
            <person name="Marston M.F."/>
            <person name="Martiny J.B.H."/>
            <person name="Crummett L.T."/>
        </authorList>
    </citation>
    <scope>NUCLEOTIDE SEQUENCE [LARGE SCALE GENOMIC DNA]</scope>
    <source>
        <strain evidence="1">RW_29_0704</strain>
    </source>
</reference>
<name>A0A127KLG5_9CAUD</name>
<dbReference type="InterPro" id="IPR012668">
    <property type="entry name" value="CHP02466"/>
</dbReference>
<dbReference type="GeneID" id="29124109"/>
<dbReference type="KEGG" id="vg:29124109"/>
<evidence type="ECO:0000313" key="2">
    <source>
        <dbReference type="Proteomes" id="UP000201797"/>
    </source>
</evidence>
<dbReference type="OrthoDB" id="19082at10239"/>
<dbReference type="Proteomes" id="UP000201797">
    <property type="component" value="Segment"/>
</dbReference>
<evidence type="ECO:0000313" key="1">
    <source>
        <dbReference type="EMBL" id="AMO42887.1"/>
    </source>
</evidence>